<dbReference type="InterPro" id="IPR020561">
    <property type="entry name" value="PRibGlycinamid_synth_ATP-grasp"/>
</dbReference>
<dbReference type="Gene3D" id="3.30.1490.20">
    <property type="entry name" value="ATP-grasp fold, A domain"/>
    <property type="match status" value="1"/>
</dbReference>
<evidence type="ECO:0000256" key="1">
    <source>
        <dbReference type="ARBA" id="ARBA00005174"/>
    </source>
</evidence>
<evidence type="ECO:0000313" key="13">
    <source>
        <dbReference type="EMBL" id="GAA4320332.1"/>
    </source>
</evidence>
<sequence length="442" mass="46248">MNILLLGSGGREHAFAWKLRQSPLCEQLFIAPGNPGTAQCGTNLPLAATDFGAVRAACLEHAIDLLVVGPEEPLVKGIVDTLKADPALANLAIIGPAAEAAQLEGSKAYAKAFMARHGIPTAGYREFTKDNLAEGLAYVRSHPLPVVLKADGLAAGKGVLICTTNEEAERELEAMIGASKFGAASAKVVVEEFLDGIELSVFVLTDGTDYVLLPEAKDYKRVGEADTGLNTGGMGAISPVPFADAEFMENVRTRVIEPTVNGLHQEALDYKGFVFFGLIKVGNDPFVIEYNCRMGDPETEVVLPRTSGDLAAALLATAQGRIAEVALGVDPRAAATIMAVSGGYPGDFGKGFAIDGLDLTPAPSPKERGVAPSLPGRVGEGLVFQAGTAERDGHIVTAGGRVLCATTLAPTLAEAVAGSKQTLEGISFEGMYYRKDIGYEFI</sequence>
<keyword evidence="14" id="KW-1185">Reference proteome</keyword>
<evidence type="ECO:0000256" key="3">
    <source>
        <dbReference type="ARBA" id="ARBA00022598"/>
    </source>
</evidence>
<evidence type="ECO:0000256" key="4">
    <source>
        <dbReference type="ARBA" id="ARBA00022741"/>
    </source>
</evidence>
<evidence type="ECO:0000256" key="9">
    <source>
        <dbReference type="ARBA" id="ARBA00042864"/>
    </source>
</evidence>
<evidence type="ECO:0000256" key="6">
    <source>
        <dbReference type="ARBA" id="ARBA00022840"/>
    </source>
</evidence>
<keyword evidence="4 11" id="KW-0547">Nucleotide-binding</keyword>
<evidence type="ECO:0000256" key="5">
    <source>
        <dbReference type="ARBA" id="ARBA00022755"/>
    </source>
</evidence>
<accession>A0ABP8GA71</accession>
<feature type="domain" description="ATP-grasp" evidence="12">
    <location>
        <begin position="111"/>
        <end position="319"/>
    </location>
</feature>
<dbReference type="RefSeq" id="WP_345253167.1">
    <property type="nucleotide sequence ID" value="NZ_BAABGY010000002.1"/>
</dbReference>
<dbReference type="InterPro" id="IPR037123">
    <property type="entry name" value="PRibGlycinamide_synth_C_sf"/>
</dbReference>
<reference evidence="14" key="1">
    <citation type="journal article" date="2019" name="Int. J. Syst. Evol. Microbiol.">
        <title>The Global Catalogue of Microorganisms (GCM) 10K type strain sequencing project: providing services to taxonomists for standard genome sequencing and annotation.</title>
        <authorList>
            <consortium name="The Broad Institute Genomics Platform"/>
            <consortium name="The Broad Institute Genome Sequencing Center for Infectious Disease"/>
            <person name="Wu L."/>
            <person name="Ma J."/>
        </authorList>
    </citation>
    <scope>NUCLEOTIDE SEQUENCE [LARGE SCALE GENOMIC DNA]</scope>
    <source>
        <strain evidence="14">JCM 17919</strain>
    </source>
</reference>
<organism evidence="13 14">
    <name type="scientific">Flaviaesturariibacter amylovorans</name>
    <dbReference type="NCBI Taxonomy" id="1084520"/>
    <lineage>
        <taxon>Bacteria</taxon>
        <taxon>Pseudomonadati</taxon>
        <taxon>Bacteroidota</taxon>
        <taxon>Chitinophagia</taxon>
        <taxon>Chitinophagales</taxon>
        <taxon>Chitinophagaceae</taxon>
        <taxon>Flaviaestuariibacter</taxon>
    </lineage>
</organism>
<dbReference type="SUPFAM" id="SSF51246">
    <property type="entry name" value="Rudiment single hybrid motif"/>
    <property type="match status" value="1"/>
</dbReference>
<dbReference type="Pfam" id="PF02843">
    <property type="entry name" value="GARS_C"/>
    <property type="match status" value="1"/>
</dbReference>
<keyword evidence="5 10" id="KW-0658">Purine biosynthesis</keyword>
<dbReference type="EMBL" id="BAABGY010000002">
    <property type="protein sequence ID" value="GAA4320332.1"/>
    <property type="molecule type" value="Genomic_DNA"/>
</dbReference>
<dbReference type="InterPro" id="IPR011054">
    <property type="entry name" value="Rudment_hybrid_motif"/>
</dbReference>
<comment type="similarity">
    <text evidence="7 10">Belongs to the GARS family.</text>
</comment>
<dbReference type="SMART" id="SM01209">
    <property type="entry name" value="GARS_A"/>
    <property type="match status" value="1"/>
</dbReference>
<name>A0ABP8GA71_9BACT</name>
<evidence type="ECO:0000259" key="12">
    <source>
        <dbReference type="PROSITE" id="PS50975"/>
    </source>
</evidence>
<gene>
    <name evidence="10 13" type="primary">purD</name>
    <name evidence="13" type="ORF">GCM10023184_05460</name>
</gene>
<dbReference type="PANTHER" id="PTHR43472">
    <property type="entry name" value="PHOSPHORIBOSYLAMINE--GLYCINE LIGASE"/>
    <property type="match status" value="1"/>
</dbReference>
<dbReference type="Gene3D" id="3.40.50.20">
    <property type="match status" value="1"/>
</dbReference>
<dbReference type="Gene3D" id="3.30.470.20">
    <property type="entry name" value="ATP-grasp fold, B domain"/>
    <property type="match status" value="1"/>
</dbReference>
<evidence type="ECO:0000256" key="8">
    <source>
        <dbReference type="ARBA" id="ARBA00042242"/>
    </source>
</evidence>
<dbReference type="SUPFAM" id="SSF52440">
    <property type="entry name" value="PreATP-grasp domain"/>
    <property type="match status" value="1"/>
</dbReference>
<keyword evidence="6 11" id="KW-0067">ATP-binding</keyword>
<dbReference type="InterPro" id="IPR016185">
    <property type="entry name" value="PreATP-grasp_dom_sf"/>
</dbReference>
<dbReference type="Proteomes" id="UP001501725">
    <property type="component" value="Unassembled WGS sequence"/>
</dbReference>
<proteinExistence type="inferred from homology"/>
<evidence type="ECO:0000256" key="11">
    <source>
        <dbReference type="PROSITE-ProRule" id="PRU00409"/>
    </source>
</evidence>
<dbReference type="Gene3D" id="3.90.600.10">
    <property type="entry name" value="Phosphoribosylglycinamide synthetase, C-terminal domain"/>
    <property type="match status" value="1"/>
</dbReference>
<dbReference type="Pfam" id="PF01071">
    <property type="entry name" value="GARS_A"/>
    <property type="match status" value="1"/>
</dbReference>
<dbReference type="SUPFAM" id="SSF56059">
    <property type="entry name" value="Glutathione synthetase ATP-binding domain-like"/>
    <property type="match status" value="1"/>
</dbReference>
<dbReference type="InterPro" id="IPR020562">
    <property type="entry name" value="PRibGlycinamide_synth_N"/>
</dbReference>
<comment type="catalytic activity">
    <reaction evidence="10">
        <text>5-phospho-beta-D-ribosylamine + glycine + ATP = N(1)-(5-phospho-beta-D-ribosyl)glycinamide + ADP + phosphate + H(+)</text>
        <dbReference type="Rhea" id="RHEA:17453"/>
        <dbReference type="ChEBI" id="CHEBI:15378"/>
        <dbReference type="ChEBI" id="CHEBI:30616"/>
        <dbReference type="ChEBI" id="CHEBI:43474"/>
        <dbReference type="ChEBI" id="CHEBI:57305"/>
        <dbReference type="ChEBI" id="CHEBI:58681"/>
        <dbReference type="ChEBI" id="CHEBI:143788"/>
        <dbReference type="ChEBI" id="CHEBI:456216"/>
        <dbReference type="EC" id="6.3.4.13"/>
    </reaction>
</comment>
<evidence type="ECO:0000256" key="2">
    <source>
        <dbReference type="ARBA" id="ARBA00013255"/>
    </source>
</evidence>
<dbReference type="InterPro" id="IPR013815">
    <property type="entry name" value="ATP_grasp_subdomain_1"/>
</dbReference>
<dbReference type="PANTHER" id="PTHR43472:SF1">
    <property type="entry name" value="PHOSPHORIBOSYLAMINE--GLYCINE LIGASE, CHLOROPLASTIC"/>
    <property type="match status" value="1"/>
</dbReference>
<dbReference type="GO" id="GO:0016874">
    <property type="term" value="F:ligase activity"/>
    <property type="evidence" value="ECO:0007669"/>
    <property type="project" value="UniProtKB-KW"/>
</dbReference>
<dbReference type="InterPro" id="IPR011761">
    <property type="entry name" value="ATP-grasp"/>
</dbReference>
<evidence type="ECO:0000256" key="7">
    <source>
        <dbReference type="ARBA" id="ARBA00038345"/>
    </source>
</evidence>
<dbReference type="Pfam" id="PF02844">
    <property type="entry name" value="GARS_N"/>
    <property type="match status" value="1"/>
</dbReference>
<dbReference type="NCBIfam" id="TIGR00877">
    <property type="entry name" value="purD"/>
    <property type="match status" value="1"/>
</dbReference>
<protein>
    <recommendedName>
        <fullName evidence="2 10">Phosphoribosylamine--glycine ligase</fullName>
        <ecNumber evidence="2 10">6.3.4.13</ecNumber>
    </recommendedName>
    <alternativeName>
        <fullName evidence="10">GARS</fullName>
    </alternativeName>
    <alternativeName>
        <fullName evidence="8 10">Glycinamide ribonucleotide synthetase</fullName>
    </alternativeName>
    <alternativeName>
        <fullName evidence="9 10">Phosphoribosylglycinamide synthetase</fullName>
    </alternativeName>
</protein>
<keyword evidence="3 10" id="KW-0436">Ligase</keyword>
<dbReference type="InterPro" id="IPR000115">
    <property type="entry name" value="PRibGlycinamide_synth"/>
</dbReference>
<dbReference type="HAMAP" id="MF_00138">
    <property type="entry name" value="GARS"/>
    <property type="match status" value="1"/>
</dbReference>
<evidence type="ECO:0000313" key="14">
    <source>
        <dbReference type="Proteomes" id="UP001501725"/>
    </source>
</evidence>
<dbReference type="EC" id="6.3.4.13" evidence="2 10"/>
<dbReference type="SMART" id="SM01210">
    <property type="entry name" value="GARS_C"/>
    <property type="match status" value="1"/>
</dbReference>
<comment type="caution">
    <text evidence="13">The sequence shown here is derived from an EMBL/GenBank/DDBJ whole genome shotgun (WGS) entry which is preliminary data.</text>
</comment>
<comment type="pathway">
    <text evidence="1 10">Purine metabolism; IMP biosynthesis via de novo pathway; N(1)-(5-phospho-D-ribosyl)glycinamide from 5-phospho-alpha-D-ribose 1-diphosphate: step 2/2.</text>
</comment>
<dbReference type="InterPro" id="IPR020560">
    <property type="entry name" value="PRibGlycinamide_synth_C-dom"/>
</dbReference>
<evidence type="ECO:0000256" key="10">
    <source>
        <dbReference type="HAMAP-Rule" id="MF_00138"/>
    </source>
</evidence>
<dbReference type="PROSITE" id="PS50975">
    <property type="entry name" value="ATP_GRASP"/>
    <property type="match status" value="1"/>
</dbReference>